<dbReference type="InterPro" id="IPR050688">
    <property type="entry name" value="Zinc_finger/UBP_domain"/>
</dbReference>
<dbReference type="Pfam" id="PF23225">
    <property type="entry name" value="zf-C2H2_7th_ZNF462"/>
    <property type="match status" value="3"/>
</dbReference>
<dbReference type="GO" id="GO:0008270">
    <property type="term" value="F:zinc ion binding"/>
    <property type="evidence" value="ECO:0007669"/>
    <property type="project" value="UniProtKB-KW"/>
</dbReference>
<dbReference type="InterPro" id="IPR059058">
    <property type="entry name" value="Znf-C2H2_ZNF462"/>
</dbReference>
<keyword evidence="2" id="KW-0677">Repeat</keyword>
<dbReference type="GO" id="GO:0005634">
    <property type="term" value="C:nucleus"/>
    <property type="evidence" value="ECO:0007669"/>
    <property type="project" value="TreeGrafter"/>
</dbReference>
<feature type="compositionally biased region" description="Basic and acidic residues" evidence="6">
    <location>
        <begin position="781"/>
        <end position="790"/>
    </location>
</feature>
<sequence>MFFCQICNYSNPTAKGVLNHQRKKHVDIKATAKQIVEYTATLCKSKPVQEDSQPEEGTVFYCQYCDYDNPTVRGVLSHQKLKHSDQKATADQVVTYTAVVCRPNKKSKIHQPNISSMKASQSCMQKSAPLRSIKNHRSLKCRNCSYTTPHIYLLKRHLRNNHQEKAPITTIISWAYQDGYLQAGYHCEWCVCSHTEAKGLLRHYRQRHPDKNTGLESIILRLRAVQKTSTSFQSRGDTKVYPCRACPFKATSMGGISSHYRVVHPWSVKEDGSVLDVISSRQTQEPEVQEPLDNNETSVSSETYRCPVCSSEFPTLHGMSTHCGKKHPEHDTKVHEEPDVRETSKPSLRFRCPVCPGVFNTLHGMLTHCGKKHPEHDTSTYEKVPEEEPSSSEGTLVFKCSACPYVNTRAHGVLTHSQMRHPAVKVSTERLDQEIVHFTNPDECVVVRSGRRMGLAGFRCNMCPVIHAKFKILKTHYEMDHKRSSSNMFKPAIKQSAAIKKQLISKYRGSQTSIVQAAILKKGKSIFIKCHLCKYFCTTKKGLARHLLINHSTLAQNEDREFSYKCALCSYTTLICKYLAAHYRRQHGNAAFNAHFVPAFRPLRVPPTSPNHEDSLNQEMKSPGEKIKCSCCFFQCLSEKGMVSHYAICHPGVSPVKPDSSKASPNKTAHTPLKPRPRPRHQKPVCKIFDPQCEEGNAWCPVKCKKCENLFFNSSLLLSIHYTNFHKEDFKQDFVILSKTSEDSIEFYKCEHCNIEIQGNADLSTHLDLHNDESLKLANEHRPSPQHLRDPAPNTSETQPPTPQRPSPQHLRDPVLTPEESDSHWIVTKVESVATGMGPLLFPSKSLRTEPEGQSVGEECKHCGRTFKSLKGLRSHERSHAATAALKRLENVPHQQKQMFDRHIRHRPGTIKPFHCTLCRYRTTILSLLKNHLLKVHGGETTILLDHTVLAPHLKITGQSPGLGGSESFRRHVILCLLLRSGFHLAIIKDCNQFSDSEGSDLTESKCPLQRAYSEPPDVLRQLKHYRHLAQAKAPGPPEPKSTGTTQDGLFACEFCTYTSTYIKSMRRHYISRHNGKRIVRCKDCSFFTGFSVIIEAVKDLHCPLCLYHTKNKKRMIDHIILHREEPLAPIEVRRPKLSRYLQGIVFRCHKCTFTSSSDESLRLHMHKHNDLKPYKCRLCYFDCTQLSELEAHLCDMHQVSVPSKLLMHAVCPKPCSLGGSTQKQH</sequence>
<dbReference type="GO" id="GO:0045944">
    <property type="term" value="P:positive regulation of transcription by RNA polymerase II"/>
    <property type="evidence" value="ECO:0007669"/>
    <property type="project" value="TreeGrafter"/>
</dbReference>
<reference evidence="9" key="1">
    <citation type="journal article" date="2014" name="PLoS ONE">
        <title>The genome and linkage map of the northern pike (Esox lucius): conserved synteny revealed between the salmonid sister group and the Neoteleostei.</title>
        <authorList>
            <person name="Rondeau E.B."/>
            <person name="Minkley D.R."/>
            <person name="Leong J.S."/>
            <person name="Messmer A.M."/>
            <person name="Jantzen J.R."/>
            <person name="von Schalburg K.R."/>
            <person name="Lemon C."/>
            <person name="Bird N.H."/>
            <person name="Koop B.F."/>
        </authorList>
    </citation>
    <scope>NUCLEOTIDE SEQUENCE</scope>
</reference>
<dbReference type="Pfam" id="PF23075">
    <property type="entry name" value="zf-C2H2_ZNF462_11"/>
    <property type="match status" value="1"/>
</dbReference>
<feature type="domain" description="C2H2-type" evidence="7">
    <location>
        <begin position="139"/>
        <end position="167"/>
    </location>
</feature>
<dbReference type="Proteomes" id="UP000265140">
    <property type="component" value="Chromosome 13"/>
</dbReference>
<keyword evidence="9" id="KW-1185">Reference proteome</keyword>
<keyword evidence="3 5" id="KW-0863">Zinc-finger</keyword>
<dbReference type="SMART" id="SM00355">
    <property type="entry name" value="ZnF_C2H2"/>
    <property type="match status" value="20"/>
</dbReference>
<dbReference type="OMA" id="HYAICHP"/>
<evidence type="ECO:0000313" key="8">
    <source>
        <dbReference type="Ensembl" id="ENSELUP00000071587.2"/>
    </source>
</evidence>
<dbReference type="InterPro" id="IPR013087">
    <property type="entry name" value="Znf_C2H2_type"/>
</dbReference>
<feature type="domain" description="C2H2-type" evidence="7">
    <location>
        <begin position="748"/>
        <end position="775"/>
    </location>
</feature>
<feature type="compositionally biased region" description="Basic and acidic residues" evidence="6">
    <location>
        <begin position="326"/>
        <end position="342"/>
    </location>
</feature>
<name>A0A6Q2Z1G3_ESOLU</name>
<dbReference type="PROSITE" id="PS50157">
    <property type="entry name" value="ZINC_FINGER_C2H2_2"/>
    <property type="match status" value="5"/>
</dbReference>
<feature type="domain" description="C2H2-type" evidence="7">
    <location>
        <begin position="858"/>
        <end position="885"/>
    </location>
</feature>
<reference evidence="8" key="4">
    <citation type="submission" date="2025-09" db="UniProtKB">
        <authorList>
            <consortium name="Ensembl"/>
        </authorList>
    </citation>
    <scope>IDENTIFICATION</scope>
</reference>
<evidence type="ECO:0000259" key="7">
    <source>
        <dbReference type="PROSITE" id="PS50157"/>
    </source>
</evidence>
<feature type="region of interest" description="Disordered" evidence="6">
    <location>
        <begin position="655"/>
        <end position="681"/>
    </location>
</feature>
<evidence type="ECO:0000256" key="4">
    <source>
        <dbReference type="ARBA" id="ARBA00022833"/>
    </source>
</evidence>
<evidence type="ECO:0000256" key="6">
    <source>
        <dbReference type="SAM" id="MobiDB-lite"/>
    </source>
</evidence>
<keyword evidence="1" id="KW-0479">Metal-binding</keyword>
<organism evidence="8 9">
    <name type="scientific">Esox lucius</name>
    <name type="common">Northern pike</name>
    <dbReference type="NCBI Taxonomy" id="8010"/>
    <lineage>
        <taxon>Eukaryota</taxon>
        <taxon>Metazoa</taxon>
        <taxon>Chordata</taxon>
        <taxon>Craniata</taxon>
        <taxon>Vertebrata</taxon>
        <taxon>Euteleostomi</taxon>
        <taxon>Actinopterygii</taxon>
        <taxon>Neopterygii</taxon>
        <taxon>Teleostei</taxon>
        <taxon>Protacanthopterygii</taxon>
        <taxon>Esociformes</taxon>
        <taxon>Esocidae</taxon>
        <taxon>Esox</taxon>
    </lineage>
</organism>
<accession>A0A6Q2Z1G3</accession>
<dbReference type="PROSITE" id="PS00028">
    <property type="entry name" value="ZINC_FINGER_C2H2_1"/>
    <property type="match status" value="5"/>
</dbReference>
<dbReference type="PANTHER" id="PTHR24403">
    <property type="entry name" value="ZINC FINGER PROTEIN"/>
    <property type="match status" value="1"/>
</dbReference>
<evidence type="ECO:0000256" key="5">
    <source>
        <dbReference type="PROSITE-ProRule" id="PRU00042"/>
    </source>
</evidence>
<feature type="domain" description="C2H2-type" evidence="7">
    <location>
        <begin position="1147"/>
        <end position="1174"/>
    </location>
</feature>
<proteinExistence type="predicted"/>
<dbReference type="InterPro" id="IPR036236">
    <property type="entry name" value="Znf_C2H2_sf"/>
</dbReference>
<reference evidence="8" key="2">
    <citation type="submission" date="2020-02" db="EMBL/GenBank/DDBJ databases">
        <title>Esox lucius (northern pike) genome, fEsoLuc1, primary haplotype.</title>
        <authorList>
            <person name="Myers G."/>
            <person name="Karagic N."/>
            <person name="Meyer A."/>
            <person name="Pippel M."/>
            <person name="Reichard M."/>
            <person name="Winkler S."/>
            <person name="Tracey A."/>
            <person name="Sims Y."/>
            <person name="Howe K."/>
            <person name="Rhie A."/>
            <person name="Formenti G."/>
            <person name="Durbin R."/>
            <person name="Fedrigo O."/>
            <person name="Jarvis E.D."/>
        </authorList>
    </citation>
    <scope>NUCLEOTIDE SEQUENCE [LARGE SCALE GENOMIC DNA]</scope>
</reference>
<dbReference type="GeneTree" id="ENSGT00940000156411"/>
<evidence type="ECO:0000256" key="3">
    <source>
        <dbReference type="ARBA" id="ARBA00022771"/>
    </source>
</evidence>
<dbReference type="SUPFAM" id="SSF57667">
    <property type="entry name" value="beta-beta-alpha zinc fingers"/>
    <property type="match status" value="2"/>
</dbReference>
<reference evidence="8" key="3">
    <citation type="submission" date="2025-08" db="UniProtKB">
        <authorList>
            <consortium name="Ensembl"/>
        </authorList>
    </citation>
    <scope>IDENTIFICATION</scope>
</reference>
<feature type="region of interest" description="Disordered" evidence="6">
    <location>
        <begin position="321"/>
        <end position="342"/>
    </location>
</feature>
<dbReference type="PANTHER" id="PTHR24403:SF67">
    <property type="entry name" value="FI01116P-RELATED"/>
    <property type="match status" value="1"/>
</dbReference>
<dbReference type="Ensembl" id="ENSELUT00000044649.2">
    <property type="protein sequence ID" value="ENSELUP00000071587.2"/>
    <property type="gene ID" value="ENSELUG00000014873.3"/>
</dbReference>
<dbReference type="InterPro" id="IPR059059">
    <property type="entry name" value="Znf-C2H2_7th_ZNF462"/>
</dbReference>
<keyword evidence="4" id="KW-0862">Zinc</keyword>
<protein>
    <recommendedName>
        <fullName evidence="7">C2H2-type domain-containing protein</fullName>
    </recommendedName>
</protein>
<dbReference type="Bgee" id="ENSELUG00000014873">
    <property type="expression patterns" value="Expressed in spleen and 14 other cell types or tissues"/>
</dbReference>
<dbReference type="AlphaFoldDB" id="A0A6Q2Z1G3"/>
<dbReference type="Gene3D" id="3.30.160.60">
    <property type="entry name" value="Classic Zinc Finger"/>
    <property type="match status" value="7"/>
</dbReference>
<evidence type="ECO:0000256" key="2">
    <source>
        <dbReference type="ARBA" id="ARBA00022737"/>
    </source>
</evidence>
<dbReference type="InParanoid" id="A0A6Q2Z1G3"/>
<feature type="region of interest" description="Disordered" evidence="6">
    <location>
        <begin position="781"/>
        <end position="822"/>
    </location>
</feature>
<feature type="domain" description="C2H2-type" evidence="7">
    <location>
        <begin position="914"/>
        <end position="942"/>
    </location>
</feature>
<evidence type="ECO:0000313" key="9">
    <source>
        <dbReference type="Proteomes" id="UP000265140"/>
    </source>
</evidence>
<evidence type="ECO:0000256" key="1">
    <source>
        <dbReference type="ARBA" id="ARBA00022723"/>
    </source>
</evidence>